<feature type="transmembrane region" description="Helical" evidence="1">
    <location>
        <begin position="47"/>
        <end position="64"/>
    </location>
</feature>
<sequence>MLFLHFTLNDLSDRHMNILQPYLPFKLRPPAMAPRLPSWAYSTVGNHWSWLLLLLLLYNIFAPLQENYMLRSL</sequence>
<keyword evidence="1" id="KW-1133">Transmembrane helix</keyword>
<evidence type="ECO:0000313" key="2">
    <source>
        <dbReference type="EMBL" id="OCT97658.1"/>
    </source>
</evidence>
<keyword evidence="1" id="KW-0472">Membrane</keyword>
<evidence type="ECO:0000313" key="3">
    <source>
        <dbReference type="Proteomes" id="UP000694892"/>
    </source>
</evidence>
<organism evidence="2 3">
    <name type="scientific">Xenopus laevis</name>
    <name type="common">African clawed frog</name>
    <dbReference type="NCBI Taxonomy" id="8355"/>
    <lineage>
        <taxon>Eukaryota</taxon>
        <taxon>Metazoa</taxon>
        <taxon>Chordata</taxon>
        <taxon>Craniata</taxon>
        <taxon>Vertebrata</taxon>
        <taxon>Euteleostomi</taxon>
        <taxon>Amphibia</taxon>
        <taxon>Batrachia</taxon>
        <taxon>Anura</taxon>
        <taxon>Pipoidea</taxon>
        <taxon>Pipidae</taxon>
        <taxon>Xenopodinae</taxon>
        <taxon>Xenopus</taxon>
        <taxon>Xenopus</taxon>
    </lineage>
</organism>
<evidence type="ECO:0000256" key="1">
    <source>
        <dbReference type="SAM" id="Phobius"/>
    </source>
</evidence>
<reference evidence="3" key="1">
    <citation type="journal article" date="2016" name="Nature">
        <title>Genome evolution in the allotetraploid frog Xenopus laevis.</title>
        <authorList>
            <person name="Session A.M."/>
            <person name="Uno Y."/>
            <person name="Kwon T."/>
            <person name="Chapman J.A."/>
            <person name="Toyoda A."/>
            <person name="Takahashi S."/>
            <person name="Fukui A."/>
            <person name="Hikosaka A."/>
            <person name="Suzuki A."/>
            <person name="Kondo M."/>
            <person name="van Heeringen S.J."/>
            <person name="Quigley I."/>
            <person name="Heinz S."/>
            <person name="Ogino H."/>
            <person name="Ochi H."/>
            <person name="Hellsten U."/>
            <person name="Lyons J.B."/>
            <person name="Simakov O."/>
            <person name="Putnam N."/>
            <person name="Stites J."/>
            <person name="Kuroki Y."/>
            <person name="Tanaka T."/>
            <person name="Michiue T."/>
            <person name="Watanabe M."/>
            <person name="Bogdanovic O."/>
            <person name="Lister R."/>
            <person name="Georgiou G."/>
            <person name="Paranjpe S.S."/>
            <person name="van Kruijsbergen I."/>
            <person name="Shu S."/>
            <person name="Carlson J."/>
            <person name="Kinoshita T."/>
            <person name="Ohta Y."/>
            <person name="Mawaribuchi S."/>
            <person name="Jenkins J."/>
            <person name="Grimwood J."/>
            <person name="Schmutz J."/>
            <person name="Mitros T."/>
            <person name="Mozaffari S.V."/>
            <person name="Suzuki Y."/>
            <person name="Haramoto Y."/>
            <person name="Yamamoto T.S."/>
            <person name="Takagi C."/>
            <person name="Heald R."/>
            <person name="Miller K."/>
            <person name="Haudenschild C."/>
            <person name="Kitzman J."/>
            <person name="Nakayama T."/>
            <person name="Izutsu Y."/>
            <person name="Robert J."/>
            <person name="Fortriede J."/>
            <person name="Burns K."/>
            <person name="Lotay V."/>
            <person name="Karimi K."/>
            <person name="Yasuoka Y."/>
            <person name="Dichmann D.S."/>
            <person name="Flajnik M.F."/>
            <person name="Houston D.W."/>
            <person name="Shendure J."/>
            <person name="DuPasquier L."/>
            <person name="Vize P.D."/>
            <person name="Zorn A.M."/>
            <person name="Ito M."/>
            <person name="Marcotte E.M."/>
            <person name="Wallingford J.B."/>
            <person name="Ito Y."/>
            <person name="Asashima M."/>
            <person name="Ueno N."/>
            <person name="Matsuda Y."/>
            <person name="Veenstra G.J."/>
            <person name="Fujiyama A."/>
            <person name="Harland R.M."/>
            <person name="Taira M."/>
            <person name="Rokhsar D.S."/>
        </authorList>
    </citation>
    <scope>NUCLEOTIDE SEQUENCE [LARGE SCALE GENOMIC DNA]</scope>
    <source>
        <strain evidence="3">J</strain>
    </source>
</reference>
<protein>
    <submittedName>
        <fullName evidence="2">Uncharacterized protein</fullName>
    </submittedName>
</protein>
<keyword evidence="1" id="KW-0812">Transmembrane</keyword>
<accession>A0A974DTI3</accession>
<dbReference type="EMBL" id="CM004467">
    <property type="protein sequence ID" value="OCT97658.1"/>
    <property type="molecule type" value="Genomic_DNA"/>
</dbReference>
<dbReference type="Proteomes" id="UP000694892">
    <property type="component" value="Chromosome 1S"/>
</dbReference>
<name>A0A974DTI3_XENLA</name>
<proteinExistence type="predicted"/>
<dbReference type="AlphaFoldDB" id="A0A974DTI3"/>
<gene>
    <name evidence="2" type="ORF">XELAEV_18009888mg</name>
</gene>